<protein>
    <submittedName>
        <fullName evidence="1">Uncharacterized protein</fullName>
    </submittedName>
</protein>
<comment type="caution">
    <text evidence="1">The sequence shown here is derived from an EMBL/GenBank/DDBJ whole genome shotgun (WGS) entry which is preliminary data.</text>
</comment>
<dbReference type="OrthoDB" id="10372970at2759"/>
<reference evidence="1 2" key="1">
    <citation type="submission" date="2015-05" db="EMBL/GenBank/DDBJ databases">
        <title>Evolution of Trichinella species and genotypes.</title>
        <authorList>
            <person name="Korhonen P.K."/>
            <person name="Edoardo P."/>
            <person name="Giuseppe L.R."/>
            <person name="Gasser R.B."/>
        </authorList>
    </citation>
    <scope>NUCLEOTIDE SEQUENCE [LARGE SCALE GENOMIC DNA]</scope>
    <source>
        <strain evidence="1">ISS10</strain>
    </source>
</reference>
<dbReference type="EMBL" id="JYDW01000119">
    <property type="protein sequence ID" value="KRZ55245.1"/>
    <property type="molecule type" value="Genomic_DNA"/>
</dbReference>
<dbReference type="AlphaFoldDB" id="A0A0V1L6X5"/>
<organism evidence="1 2">
    <name type="scientific">Trichinella nativa</name>
    <dbReference type="NCBI Taxonomy" id="6335"/>
    <lineage>
        <taxon>Eukaryota</taxon>
        <taxon>Metazoa</taxon>
        <taxon>Ecdysozoa</taxon>
        <taxon>Nematoda</taxon>
        <taxon>Enoplea</taxon>
        <taxon>Dorylaimia</taxon>
        <taxon>Trichinellida</taxon>
        <taxon>Trichinellidae</taxon>
        <taxon>Trichinella</taxon>
    </lineage>
</organism>
<evidence type="ECO:0000313" key="2">
    <source>
        <dbReference type="Proteomes" id="UP000054721"/>
    </source>
</evidence>
<evidence type="ECO:0000313" key="1">
    <source>
        <dbReference type="EMBL" id="KRZ55245.1"/>
    </source>
</evidence>
<keyword evidence="2" id="KW-1185">Reference proteome</keyword>
<accession>A0A0V1L6X5</accession>
<gene>
    <name evidence="1" type="ORF">T02_4098</name>
</gene>
<proteinExistence type="predicted"/>
<sequence length="115" mass="13213">MKLFRLFIPNYVEADHVQWLRPCKHFAYLLQIKQLAFIRQLSALGRTRRNSAGASTSNWLTAAAAAAVAAVHPFRFSVALLRPSEKLGRFPFLLAWRGEEFSKSKLENIEQLLLW</sequence>
<dbReference type="Proteomes" id="UP000054721">
    <property type="component" value="Unassembled WGS sequence"/>
</dbReference>
<name>A0A0V1L6X5_9BILA</name>